<protein>
    <submittedName>
        <fullName evidence="3">Arylesterase</fullName>
    </submittedName>
</protein>
<dbReference type="Proteomes" id="UP000281547">
    <property type="component" value="Unassembled WGS sequence"/>
</dbReference>
<dbReference type="CDD" id="cd01822">
    <property type="entry name" value="Lysophospholipase_L1_like"/>
    <property type="match status" value="1"/>
</dbReference>
<reference evidence="3 4" key="1">
    <citation type="journal article" date="2016" name="Int. J. Syst. Evol. Microbiol.">
        <title>Arsenicitalea aurantiaca gen. nov., sp. nov., a new member of the family Hyphomicrobiaceae, isolated from high-arsenic sediment.</title>
        <authorList>
            <person name="Mu Y."/>
            <person name="Zhou L."/>
            <person name="Zeng X.C."/>
            <person name="Liu L."/>
            <person name="Pan Y."/>
            <person name="Chen X."/>
            <person name="Wang J."/>
            <person name="Li S."/>
            <person name="Li W.J."/>
            <person name="Wang Y."/>
        </authorList>
    </citation>
    <scope>NUCLEOTIDE SEQUENCE [LARGE SCALE GENOMIC DNA]</scope>
    <source>
        <strain evidence="3 4">42-50</strain>
    </source>
</reference>
<name>A0A433XLB5_9HYPH</name>
<keyword evidence="1" id="KW-0472">Membrane</keyword>
<keyword evidence="1" id="KW-0812">Transmembrane</keyword>
<dbReference type="PANTHER" id="PTHR30383">
    <property type="entry name" value="THIOESTERASE 1/PROTEASE 1/LYSOPHOSPHOLIPASE L1"/>
    <property type="match status" value="1"/>
</dbReference>
<dbReference type="RefSeq" id="WP_127186971.1">
    <property type="nucleotide sequence ID" value="NZ_RZNJ01000001.1"/>
</dbReference>
<dbReference type="AlphaFoldDB" id="A0A433XLB5"/>
<dbReference type="PANTHER" id="PTHR30383:SF24">
    <property type="entry name" value="THIOESTERASE 1_PROTEASE 1_LYSOPHOSPHOLIPASE L1"/>
    <property type="match status" value="1"/>
</dbReference>
<dbReference type="GO" id="GO:0004622">
    <property type="term" value="F:phosphatidylcholine lysophospholipase activity"/>
    <property type="evidence" value="ECO:0007669"/>
    <property type="project" value="TreeGrafter"/>
</dbReference>
<dbReference type="InterPro" id="IPR051532">
    <property type="entry name" value="Ester_Hydrolysis_Enzymes"/>
</dbReference>
<comment type="caution">
    <text evidence="3">The sequence shown here is derived from an EMBL/GenBank/DDBJ whole genome shotgun (WGS) entry which is preliminary data.</text>
</comment>
<dbReference type="Gene3D" id="3.40.50.1110">
    <property type="entry name" value="SGNH hydrolase"/>
    <property type="match status" value="1"/>
</dbReference>
<feature type="domain" description="SGNH hydrolase-type esterase" evidence="2">
    <location>
        <begin position="48"/>
        <end position="208"/>
    </location>
</feature>
<evidence type="ECO:0000313" key="4">
    <source>
        <dbReference type="Proteomes" id="UP000281547"/>
    </source>
</evidence>
<organism evidence="3 4">
    <name type="scientific">Arsenicitalea aurantiaca</name>
    <dbReference type="NCBI Taxonomy" id="1783274"/>
    <lineage>
        <taxon>Bacteria</taxon>
        <taxon>Pseudomonadati</taxon>
        <taxon>Pseudomonadota</taxon>
        <taxon>Alphaproteobacteria</taxon>
        <taxon>Hyphomicrobiales</taxon>
        <taxon>Devosiaceae</taxon>
        <taxon>Arsenicitalea</taxon>
    </lineage>
</organism>
<accession>A0A433XLB5</accession>
<dbReference type="EMBL" id="RZNJ01000001">
    <property type="protein sequence ID" value="RUT34851.1"/>
    <property type="molecule type" value="Genomic_DNA"/>
</dbReference>
<dbReference type="Pfam" id="PF13472">
    <property type="entry name" value="Lipase_GDSL_2"/>
    <property type="match status" value="1"/>
</dbReference>
<feature type="transmembrane region" description="Helical" evidence="1">
    <location>
        <begin position="21"/>
        <end position="40"/>
    </location>
</feature>
<evidence type="ECO:0000259" key="2">
    <source>
        <dbReference type="Pfam" id="PF13472"/>
    </source>
</evidence>
<dbReference type="InterPro" id="IPR036514">
    <property type="entry name" value="SGNH_hydro_sf"/>
</dbReference>
<dbReference type="OrthoDB" id="9786188at2"/>
<gene>
    <name evidence="3" type="ORF">EMQ25_02515</name>
</gene>
<dbReference type="InterPro" id="IPR013830">
    <property type="entry name" value="SGNH_hydro"/>
</dbReference>
<evidence type="ECO:0000256" key="1">
    <source>
        <dbReference type="SAM" id="Phobius"/>
    </source>
</evidence>
<keyword evidence="1" id="KW-1133">Transmembrane helix</keyword>
<sequence>MIVHTRHHGVSATGARHRPAIKALYLIALLCLINFAWTGIVRAQTIVVYGDSLVAGYGLSAADGFVPQLQRALDAEGLDVNLVNAGVSGDTSQDGLARLDWTLADRPDAVMLGLGANDMLRGIDPAITERNLTAILDRLAEENIPVLLFGMMANRGLGPDYVAAFDAIYPRLAEEYGARLVPFFLDGVAFERTLNQPDGIHPNAEGVARIVAAVLPEVRALVSAVR</sequence>
<evidence type="ECO:0000313" key="3">
    <source>
        <dbReference type="EMBL" id="RUT34851.1"/>
    </source>
</evidence>
<keyword evidence="4" id="KW-1185">Reference proteome</keyword>
<dbReference type="SUPFAM" id="SSF52266">
    <property type="entry name" value="SGNH hydrolase"/>
    <property type="match status" value="1"/>
</dbReference>
<proteinExistence type="predicted"/>